<dbReference type="Gene3D" id="1.20.1250.20">
    <property type="entry name" value="MFS general substrate transporter like domains"/>
    <property type="match status" value="1"/>
</dbReference>
<feature type="region of interest" description="Disordered" evidence="5">
    <location>
        <begin position="1"/>
        <end position="20"/>
    </location>
</feature>
<evidence type="ECO:0000256" key="4">
    <source>
        <dbReference type="ARBA" id="ARBA00023136"/>
    </source>
</evidence>
<keyword evidence="3 6" id="KW-1133">Transmembrane helix</keyword>
<feature type="transmembrane region" description="Helical" evidence="6">
    <location>
        <begin position="439"/>
        <end position="456"/>
    </location>
</feature>
<evidence type="ECO:0000256" key="1">
    <source>
        <dbReference type="ARBA" id="ARBA00004141"/>
    </source>
</evidence>
<feature type="transmembrane region" description="Helical" evidence="6">
    <location>
        <begin position="496"/>
        <end position="518"/>
    </location>
</feature>
<dbReference type="SUPFAM" id="SSF103473">
    <property type="entry name" value="MFS general substrate transporter"/>
    <property type="match status" value="1"/>
</dbReference>
<proteinExistence type="predicted"/>
<dbReference type="InterPro" id="IPR036259">
    <property type="entry name" value="MFS_trans_sf"/>
</dbReference>
<protein>
    <submittedName>
        <fullName evidence="7">MFS transporter</fullName>
    </submittedName>
</protein>
<dbReference type="PANTHER" id="PTHR23507">
    <property type="entry name" value="ZGC:174356"/>
    <property type="match status" value="1"/>
</dbReference>
<keyword evidence="4 6" id="KW-0472">Membrane</keyword>
<dbReference type="EMBL" id="MK890640">
    <property type="protein sequence ID" value="QFR37145.1"/>
    <property type="molecule type" value="Genomic_DNA"/>
</dbReference>
<dbReference type="InterPro" id="IPR011701">
    <property type="entry name" value="MFS"/>
</dbReference>
<feature type="transmembrane region" description="Helical" evidence="6">
    <location>
        <begin position="176"/>
        <end position="197"/>
    </location>
</feature>
<evidence type="ECO:0000256" key="3">
    <source>
        <dbReference type="ARBA" id="ARBA00022989"/>
    </source>
</evidence>
<evidence type="ECO:0000256" key="6">
    <source>
        <dbReference type="SAM" id="Phobius"/>
    </source>
</evidence>
<feature type="transmembrane region" description="Helical" evidence="6">
    <location>
        <begin position="524"/>
        <end position="548"/>
    </location>
</feature>
<dbReference type="AlphaFoldDB" id="A0A5P8N8L0"/>
<feature type="transmembrane region" description="Helical" evidence="6">
    <location>
        <begin position="356"/>
        <end position="382"/>
    </location>
</feature>
<evidence type="ECO:0000313" key="7">
    <source>
        <dbReference type="EMBL" id="QFR37145.1"/>
    </source>
</evidence>
<feature type="transmembrane region" description="Helical" evidence="6">
    <location>
        <begin position="394"/>
        <end position="418"/>
    </location>
</feature>
<feature type="transmembrane region" description="Helical" evidence="6">
    <location>
        <begin position="60"/>
        <end position="84"/>
    </location>
</feature>
<accession>A0A5P8N8L0</accession>
<dbReference type="PANTHER" id="PTHR23507:SF1">
    <property type="entry name" value="FI18259P1-RELATED"/>
    <property type="match status" value="1"/>
</dbReference>
<feature type="transmembrane region" description="Helical" evidence="6">
    <location>
        <begin position="462"/>
        <end position="484"/>
    </location>
</feature>
<gene>
    <name evidence="7" type="ORF">g4064</name>
</gene>
<sequence length="555" mass="61559">MRYDSVPDSETTDEQFTPMLHHHMNKTQDKELEELEETWFVETQNMCAQLPWYKRPSKKLLYTVLSLHSLSFTVLMGPLVVLMLKSICSVPEPISTGSEHHMTMSSSSGMSSSNGAHLFARMDMGGGAPKGNFECKNKTSQQTLSNVQSILSLLSGVIGTALSGKFGQWSDVYGRVFVFKAFSVINVVYIIGLIIYFEIFDSYNQFLMIFILSINFLNGGVMTLIANGNSYLNDLVSAEDRTVAISMLMAFIYGTLGFGPLLGSLAVKKFDGNNSVILYIAFGFAIISMILIFGFLTETRHPEAQVYAKEKYSANVYSDDPILIRFWVSAKSFFHPIKRLWLPPSETGSLIPRRNLLCLVLIDVLVMSATVGTMSTLILYTIATYNWSSVELGYYMSIIGFGKAGVLLALAPLLMIFLMKTINLEVIPNAVDNVDRCSIILSSVFVVMSCTCITIWNSPSMIYLSAILQSLSGMMSPTIQAAVVKYSSKTTSGEMFGAMALLRHLAMLITPVFFLQIYKFTLDIWPTCFLYIAMGCGVVALVLSVLGLRPKEENE</sequence>
<name>A0A5P8N8L0_9ASCO</name>
<evidence type="ECO:0000256" key="5">
    <source>
        <dbReference type="SAM" id="MobiDB-lite"/>
    </source>
</evidence>
<feature type="transmembrane region" description="Helical" evidence="6">
    <location>
        <begin position="245"/>
        <end position="264"/>
    </location>
</feature>
<keyword evidence="2 6" id="KW-0812">Transmembrane</keyword>
<organism evidence="7">
    <name type="scientific">Cyberlindnera americana</name>
    <dbReference type="NCBI Taxonomy" id="36016"/>
    <lineage>
        <taxon>Eukaryota</taxon>
        <taxon>Fungi</taxon>
        <taxon>Dikarya</taxon>
        <taxon>Ascomycota</taxon>
        <taxon>Saccharomycotina</taxon>
        <taxon>Saccharomycetes</taxon>
        <taxon>Phaffomycetales</taxon>
        <taxon>Phaffomycetaceae</taxon>
        <taxon>Cyberlindnera</taxon>
    </lineage>
</organism>
<comment type="subcellular location">
    <subcellularLocation>
        <location evidence="1">Membrane</location>
        <topology evidence="1">Multi-pass membrane protein</topology>
    </subcellularLocation>
</comment>
<reference evidence="7" key="1">
    <citation type="journal article" date="2019" name="Front. Microbiol.">
        <title>An Overview of Genes From Cyberlindnera americana, a Symbiont Yeast Isolated From the Gut of the Bark Beetle Dendroctonus rhizophagus (Curculionidae: Scolytinae), Involved in the Detoxification Process Using Genome and Transcriptome Data.</title>
        <authorList>
            <person name="Soto-Robles L.V."/>
            <person name="Torres-Banda V."/>
            <person name="Rivera-Orduna F.N."/>
            <person name="Curiel-Quesada E."/>
            <person name="Hidalgo-Lara M.E."/>
            <person name="Zuniga G."/>
        </authorList>
    </citation>
    <scope>NUCLEOTIDE SEQUENCE</scope>
    <source>
        <strain evidence="7">ChDrAdgY46</strain>
    </source>
</reference>
<dbReference type="GO" id="GO:0016020">
    <property type="term" value="C:membrane"/>
    <property type="evidence" value="ECO:0007669"/>
    <property type="project" value="UniProtKB-SubCell"/>
</dbReference>
<dbReference type="GO" id="GO:0022857">
    <property type="term" value="F:transmembrane transporter activity"/>
    <property type="evidence" value="ECO:0007669"/>
    <property type="project" value="InterPro"/>
</dbReference>
<dbReference type="Pfam" id="PF07690">
    <property type="entry name" value="MFS_1"/>
    <property type="match status" value="2"/>
</dbReference>
<feature type="transmembrane region" description="Helical" evidence="6">
    <location>
        <begin position="276"/>
        <end position="296"/>
    </location>
</feature>
<feature type="transmembrane region" description="Helical" evidence="6">
    <location>
        <begin position="203"/>
        <end position="225"/>
    </location>
</feature>
<evidence type="ECO:0000256" key="2">
    <source>
        <dbReference type="ARBA" id="ARBA00022692"/>
    </source>
</evidence>